<reference evidence="2 3" key="1">
    <citation type="submission" date="2020-07" db="EMBL/GenBank/DDBJ databases">
        <title>Sequencing the genomes of 1000 actinobacteria strains.</title>
        <authorList>
            <person name="Klenk H.-P."/>
        </authorList>
    </citation>
    <scope>NUCLEOTIDE SEQUENCE [LARGE SCALE GENOMIC DNA]</scope>
    <source>
        <strain evidence="2 3">DSM 26341</strain>
    </source>
</reference>
<dbReference type="Proteomes" id="UP000539111">
    <property type="component" value="Unassembled WGS sequence"/>
</dbReference>
<evidence type="ECO:0000259" key="1">
    <source>
        <dbReference type="Pfam" id="PF12697"/>
    </source>
</evidence>
<accession>A0A7Z0A9E1</accession>
<organism evidence="2 3">
    <name type="scientific">Spelaeicoccus albus</name>
    <dbReference type="NCBI Taxonomy" id="1280376"/>
    <lineage>
        <taxon>Bacteria</taxon>
        <taxon>Bacillati</taxon>
        <taxon>Actinomycetota</taxon>
        <taxon>Actinomycetes</taxon>
        <taxon>Micrococcales</taxon>
        <taxon>Brevibacteriaceae</taxon>
        <taxon>Spelaeicoccus</taxon>
    </lineage>
</organism>
<evidence type="ECO:0000313" key="3">
    <source>
        <dbReference type="Proteomes" id="UP000539111"/>
    </source>
</evidence>
<feature type="domain" description="AB hydrolase-1" evidence="1">
    <location>
        <begin position="9"/>
        <end position="234"/>
    </location>
</feature>
<dbReference type="RefSeq" id="WP_179426303.1">
    <property type="nucleotide sequence ID" value="NZ_JACBZP010000001.1"/>
</dbReference>
<gene>
    <name evidence="2" type="ORF">BJY26_001058</name>
</gene>
<dbReference type="InterPro" id="IPR029058">
    <property type="entry name" value="AB_hydrolase_fold"/>
</dbReference>
<dbReference type="InterPro" id="IPR000073">
    <property type="entry name" value="AB_hydrolase_1"/>
</dbReference>
<evidence type="ECO:0000313" key="2">
    <source>
        <dbReference type="EMBL" id="NYI66752.1"/>
    </source>
</evidence>
<name>A0A7Z0A9E1_9MICO</name>
<sequence>MTESLLLGPSLGTSTTLWSKVPALLSGDVAAWGYDIPGHGTQKPATTPLTAAALADQVVEIADGLGLDTFHFAGVSISGAVGLELALRHPGRLHTLTVICSNAKIGDADGWHDRAAQVRAQGTPSLVDGSARRWFADGFLARDPASGGRLLGELSDADDESYALLCEMLADFDVRDRLGEITVPTLVLAGEFDEVVTPGDARATADRVPGGAFTEIADAAHLAPIEQPAAVADALTDFIGGNS</sequence>
<dbReference type="Pfam" id="PF12697">
    <property type="entry name" value="Abhydrolase_6"/>
    <property type="match status" value="1"/>
</dbReference>
<dbReference type="PANTHER" id="PTHR43433">
    <property type="entry name" value="HYDROLASE, ALPHA/BETA FOLD FAMILY PROTEIN"/>
    <property type="match status" value="1"/>
</dbReference>
<dbReference type="InterPro" id="IPR050471">
    <property type="entry name" value="AB_hydrolase"/>
</dbReference>
<dbReference type="AlphaFoldDB" id="A0A7Z0A9E1"/>
<protein>
    <submittedName>
        <fullName evidence="2">3-oxoadipate enol-lactonase</fullName>
    </submittedName>
</protein>
<dbReference type="GO" id="GO:0003824">
    <property type="term" value="F:catalytic activity"/>
    <property type="evidence" value="ECO:0007669"/>
    <property type="project" value="UniProtKB-ARBA"/>
</dbReference>
<dbReference type="SUPFAM" id="SSF53474">
    <property type="entry name" value="alpha/beta-Hydrolases"/>
    <property type="match status" value="1"/>
</dbReference>
<dbReference type="Gene3D" id="3.40.50.1820">
    <property type="entry name" value="alpha/beta hydrolase"/>
    <property type="match status" value="1"/>
</dbReference>
<dbReference type="PANTHER" id="PTHR43433:SF5">
    <property type="entry name" value="AB HYDROLASE-1 DOMAIN-CONTAINING PROTEIN"/>
    <property type="match status" value="1"/>
</dbReference>
<proteinExistence type="predicted"/>
<comment type="caution">
    <text evidence="2">The sequence shown here is derived from an EMBL/GenBank/DDBJ whole genome shotgun (WGS) entry which is preliminary data.</text>
</comment>
<dbReference type="EMBL" id="JACBZP010000001">
    <property type="protein sequence ID" value="NYI66752.1"/>
    <property type="molecule type" value="Genomic_DNA"/>
</dbReference>
<keyword evidence="3" id="KW-1185">Reference proteome</keyword>